<evidence type="ECO:0000256" key="7">
    <source>
        <dbReference type="ARBA" id="ARBA00023237"/>
    </source>
</evidence>
<dbReference type="Pfam" id="PF02321">
    <property type="entry name" value="OEP"/>
    <property type="match status" value="2"/>
</dbReference>
<keyword evidence="5" id="KW-0812">Transmembrane</keyword>
<keyword evidence="10" id="KW-1185">Reference proteome</keyword>
<dbReference type="EMBL" id="AP025184">
    <property type="protein sequence ID" value="BDB54424.1"/>
    <property type="molecule type" value="Genomic_DNA"/>
</dbReference>
<reference evidence="9 10" key="1">
    <citation type="journal article" date="2022" name="Int. J. Syst. Evol. Microbiol.">
        <title>Flavobacterium ammonificans sp. nov. and Flavobacterium ammoniigenes sp. nov., ammonifying bacteria isolated from surface river water.</title>
        <authorList>
            <person name="Watanabe K."/>
            <person name="Kitamura T."/>
            <person name="Ogata Y."/>
            <person name="Shindo C."/>
            <person name="Suda W."/>
        </authorList>
    </citation>
    <scope>NUCLEOTIDE SEQUENCE [LARGE SCALE GENOMIC DNA]</scope>
    <source>
        <strain evidence="9 10">GENT5</strain>
    </source>
</reference>
<organism evidence="9 10">
    <name type="scientific">Flavobacterium ammoniigenes</name>
    <dbReference type="NCBI Taxonomy" id="1751095"/>
    <lineage>
        <taxon>Bacteria</taxon>
        <taxon>Pseudomonadati</taxon>
        <taxon>Bacteroidota</taxon>
        <taxon>Flavobacteriia</taxon>
        <taxon>Flavobacteriales</taxon>
        <taxon>Flavobacteriaceae</taxon>
        <taxon>Flavobacterium</taxon>
    </lineage>
</organism>
<evidence type="ECO:0000256" key="8">
    <source>
        <dbReference type="SAM" id="SignalP"/>
    </source>
</evidence>
<gene>
    <name evidence="9" type="ORF">GENT5_07290</name>
</gene>
<dbReference type="InterPro" id="IPR051906">
    <property type="entry name" value="TolC-like"/>
</dbReference>
<dbReference type="PANTHER" id="PTHR30026">
    <property type="entry name" value="OUTER MEMBRANE PROTEIN TOLC"/>
    <property type="match status" value="1"/>
</dbReference>
<evidence type="ECO:0000313" key="10">
    <source>
        <dbReference type="Proteomes" id="UP001319867"/>
    </source>
</evidence>
<feature type="signal peptide" evidence="8">
    <location>
        <begin position="1"/>
        <end position="18"/>
    </location>
</feature>
<keyword evidence="6" id="KW-0472">Membrane</keyword>
<keyword evidence="3" id="KW-0813">Transport</keyword>
<accession>A0ABM7V4E8</accession>
<evidence type="ECO:0000256" key="5">
    <source>
        <dbReference type="ARBA" id="ARBA00022692"/>
    </source>
</evidence>
<evidence type="ECO:0000256" key="6">
    <source>
        <dbReference type="ARBA" id="ARBA00023136"/>
    </source>
</evidence>
<comment type="subcellular location">
    <subcellularLocation>
        <location evidence="1">Cell outer membrane</location>
    </subcellularLocation>
</comment>
<dbReference type="PANTHER" id="PTHR30026:SF20">
    <property type="entry name" value="OUTER MEMBRANE PROTEIN TOLC"/>
    <property type="match status" value="1"/>
</dbReference>
<dbReference type="Gene3D" id="1.20.1600.10">
    <property type="entry name" value="Outer membrane efflux proteins (OEP)"/>
    <property type="match status" value="1"/>
</dbReference>
<sequence length="448" mass="50327">MKKIQLIVLLTLSFVMQAQTNTLKESYSFSLNEAIDYALKNNYSAINAGRDIDAAKKKKWETTTIGLPQINASLGYQNNIELQKSLIPAEFFGGTKGEFAEVAFGTRHNMLGSATVSQLLFNGSYLVGLQSAKVYLQISENAKIKTNQEIREMVVNAYGNVLLANESIAILEKNKLNLEKTLNETNQIFKNGLIEEENVEQLQITLTTIKSAQENIKRQKVIATNMLKLILGITIDKELVLTENLNNLSLNNINFELTTTPFQVENSIDFKIQENLVQSKKLLLLLEKSNALPSLGAAYNIGYNAFGNQFQFFTNNQKWLNFANVGVSLNVPIFSSLGRSARTQQAKIALEQAKTQMLQVEQSLKLQFEKAKSDYEYSLEQLNTTKSSLALAERIENKQQIKLKEGLSSSFDLSEAQRQLYSTQQNYLQAMLDVINKKASLEKITTKN</sequence>
<evidence type="ECO:0000313" key="9">
    <source>
        <dbReference type="EMBL" id="BDB54424.1"/>
    </source>
</evidence>
<reference evidence="9 10" key="2">
    <citation type="journal article" date="2022" name="Microorganisms">
        <title>Complete Genome Sequences of Two Flavobacterium ammonificans Strains and a Flavobacterium ammoniigenes Strain of Ammonifying Bacterioplankton Isolated from Surface River Water.</title>
        <authorList>
            <person name="Suda W."/>
            <person name="Ogata Y."/>
            <person name="Shindo C."/>
            <person name="Watanabe K."/>
        </authorList>
    </citation>
    <scope>NUCLEOTIDE SEQUENCE [LARGE SCALE GENOMIC DNA]</scope>
    <source>
        <strain evidence="9 10">GENT5</strain>
    </source>
</reference>
<evidence type="ECO:0000256" key="2">
    <source>
        <dbReference type="ARBA" id="ARBA00007613"/>
    </source>
</evidence>
<feature type="chain" id="PRO_5045154378" evidence="8">
    <location>
        <begin position="19"/>
        <end position="448"/>
    </location>
</feature>
<keyword evidence="8" id="KW-0732">Signal</keyword>
<proteinExistence type="inferred from homology"/>
<dbReference type="InterPro" id="IPR003423">
    <property type="entry name" value="OMP_efflux"/>
</dbReference>
<keyword evidence="4" id="KW-1134">Transmembrane beta strand</keyword>
<dbReference type="RefSeq" id="WP_229318161.1">
    <property type="nucleotide sequence ID" value="NZ_AP025184.1"/>
</dbReference>
<dbReference type="Proteomes" id="UP001319867">
    <property type="component" value="Chromosome"/>
</dbReference>
<name>A0ABM7V4E8_9FLAO</name>
<evidence type="ECO:0000256" key="4">
    <source>
        <dbReference type="ARBA" id="ARBA00022452"/>
    </source>
</evidence>
<keyword evidence="7" id="KW-0998">Cell outer membrane</keyword>
<evidence type="ECO:0000256" key="3">
    <source>
        <dbReference type="ARBA" id="ARBA00022448"/>
    </source>
</evidence>
<protein>
    <submittedName>
        <fullName evidence="9">Transporter</fullName>
    </submittedName>
</protein>
<comment type="similarity">
    <text evidence="2">Belongs to the outer membrane factor (OMF) (TC 1.B.17) family.</text>
</comment>
<evidence type="ECO:0000256" key="1">
    <source>
        <dbReference type="ARBA" id="ARBA00004442"/>
    </source>
</evidence>
<dbReference type="SUPFAM" id="SSF56954">
    <property type="entry name" value="Outer membrane efflux proteins (OEP)"/>
    <property type="match status" value="1"/>
</dbReference>